<feature type="transmembrane region" description="Helical" evidence="7">
    <location>
        <begin position="400"/>
        <end position="423"/>
    </location>
</feature>
<dbReference type="PANTHER" id="PTHR30572">
    <property type="entry name" value="MEMBRANE COMPONENT OF TRANSPORTER-RELATED"/>
    <property type="match status" value="1"/>
</dbReference>
<feature type="domain" description="ABC3 transporter permease C-terminal" evidence="9">
    <location>
        <begin position="262"/>
        <end position="383"/>
    </location>
</feature>
<dbReference type="Pfam" id="PF12704">
    <property type="entry name" value="MacB_PCD"/>
    <property type="match status" value="2"/>
</dbReference>
<dbReference type="InterPro" id="IPR025857">
    <property type="entry name" value="MacB_PCD"/>
</dbReference>
<feature type="transmembrane region" description="Helical" evidence="7">
    <location>
        <begin position="311"/>
        <end position="336"/>
    </location>
</feature>
<feature type="domain" description="MacB-like periplasmic core" evidence="10">
    <location>
        <begin position="539"/>
        <end position="686"/>
    </location>
</feature>
<comment type="subcellular location">
    <subcellularLocation>
        <location evidence="1">Cell membrane</location>
        <topology evidence="1">Multi-pass membrane protein</topology>
    </subcellularLocation>
</comment>
<accession>V9PX24</accession>
<evidence type="ECO:0000256" key="5">
    <source>
        <dbReference type="ARBA" id="ARBA00023136"/>
    </source>
</evidence>
<comment type="similarity">
    <text evidence="6">Belongs to the ABC-4 integral membrane protein family.</text>
</comment>
<reference evidence="11" key="1">
    <citation type="journal article" date="2013" name="ACS Chem. Biol.">
        <title>A Glycosylated, Labionin-Containing Lanthipeptide with Marked Antinociceptive Activity.</title>
        <authorList>
            <person name="Iorio M."/>
            <person name="Sasso O."/>
            <person name="Maffioli S.I."/>
            <person name="Bertorelli R."/>
            <person name="Monciardini P."/>
            <person name="Sosio M."/>
            <person name="Bonezzi F."/>
            <person name="Summa M."/>
            <person name="Brunati C."/>
            <person name="Bordoni R."/>
            <person name="Corti G."/>
            <person name="Tarozzo G."/>
            <person name="Piomelli D."/>
            <person name="Reggiani A."/>
            <person name="Donadio S."/>
        </authorList>
    </citation>
    <scope>NUCLEOTIDE SEQUENCE</scope>
    <source>
        <strain evidence="11">NAI112</strain>
    </source>
</reference>
<organism evidence="11">
    <name type="scientific">Actinoplanes sp. NAI112</name>
    <dbReference type="NCBI Taxonomy" id="1433141"/>
    <lineage>
        <taxon>Bacteria</taxon>
        <taxon>Bacillati</taxon>
        <taxon>Actinomycetota</taxon>
        <taxon>Actinomycetes</taxon>
        <taxon>Micromonosporales</taxon>
        <taxon>Micromonosporaceae</taxon>
        <taxon>Actinoplanes</taxon>
    </lineage>
</organism>
<evidence type="ECO:0000259" key="9">
    <source>
        <dbReference type="Pfam" id="PF02687"/>
    </source>
</evidence>
<dbReference type="PANTHER" id="PTHR30572:SF4">
    <property type="entry name" value="ABC TRANSPORTER PERMEASE YTRF"/>
    <property type="match status" value="1"/>
</dbReference>
<dbReference type="Pfam" id="PF02687">
    <property type="entry name" value="FtsX"/>
    <property type="match status" value="1"/>
</dbReference>
<evidence type="ECO:0000256" key="7">
    <source>
        <dbReference type="SAM" id="Phobius"/>
    </source>
</evidence>
<keyword evidence="5 7" id="KW-0472">Membrane</keyword>
<feature type="transmembrane region" description="Helical" evidence="7">
    <location>
        <begin position="356"/>
        <end position="379"/>
    </location>
</feature>
<feature type="transmembrane region" description="Helical" evidence="7">
    <location>
        <begin position="759"/>
        <end position="787"/>
    </location>
</feature>
<dbReference type="InterPro" id="IPR003838">
    <property type="entry name" value="ABC3_permease_C"/>
</dbReference>
<dbReference type="InterPro" id="IPR050250">
    <property type="entry name" value="Macrolide_Exporter_MacB"/>
</dbReference>
<keyword evidence="8" id="KW-0732">Signal</keyword>
<evidence type="ECO:0000256" key="6">
    <source>
        <dbReference type="ARBA" id="ARBA00038076"/>
    </source>
</evidence>
<keyword evidence="2" id="KW-1003">Cell membrane</keyword>
<evidence type="ECO:0000256" key="2">
    <source>
        <dbReference type="ARBA" id="ARBA00022475"/>
    </source>
</evidence>
<evidence type="ECO:0000256" key="8">
    <source>
        <dbReference type="SAM" id="SignalP"/>
    </source>
</evidence>
<feature type="transmembrane region" description="Helical" evidence="7">
    <location>
        <begin position="259"/>
        <end position="283"/>
    </location>
</feature>
<evidence type="ECO:0000256" key="4">
    <source>
        <dbReference type="ARBA" id="ARBA00022989"/>
    </source>
</evidence>
<feature type="transmembrane region" description="Helical" evidence="7">
    <location>
        <begin position="485"/>
        <end position="507"/>
    </location>
</feature>
<evidence type="ECO:0000256" key="1">
    <source>
        <dbReference type="ARBA" id="ARBA00004651"/>
    </source>
</evidence>
<evidence type="ECO:0000313" key="11">
    <source>
        <dbReference type="EMBL" id="AHB63592.1"/>
    </source>
</evidence>
<keyword evidence="4 7" id="KW-1133">Transmembrane helix</keyword>
<dbReference type="EMBL" id="KF765778">
    <property type="protein sequence ID" value="AHB63592.1"/>
    <property type="molecule type" value="Genomic_DNA"/>
</dbReference>
<dbReference type="GO" id="GO:0022857">
    <property type="term" value="F:transmembrane transporter activity"/>
    <property type="evidence" value="ECO:0007669"/>
    <property type="project" value="TreeGrafter"/>
</dbReference>
<feature type="transmembrane region" description="Helical" evidence="7">
    <location>
        <begin position="807"/>
        <end position="830"/>
    </location>
</feature>
<evidence type="ECO:0000256" key="3">
    <source>
        <dbReference type="ARBA" id="ARBA00022692"/>
    </source>
</evidence>
<proteinExistence type="inferred from homology"/>
<protein>
    <submittedName>
        <fullName evidence="11">ABC transporter permease</fullName>
    </submittedName>
</protein>
<dbReference type="GO" id="GO:0005886">
    <property type="term" value="C:plasma membrane"/>
    <property type="evidence" value="ECO:0007669"/>
    <property type="project" value="UniProtKB-SubCell"/>
</dbReference>
<name>V9PX24_9ACTN</name>
<keyword evidence="3 7" id="KW-0812">Transmembrane</keyword>
<feature type="domain" description="MacB-like periplasmic core" evidence="10">
    <location>
        <begin position="16"/>
        <end position="197"/>
    </location>
</feature>
<dbReference type="AlphaFoldDB" id="V9PX24"/>
<feature type="signal peptide" evidence="8">
    <location>
        <begin position="1"/>
        <end position="39"/>
    </location>
</feature>
<evidence type="ECO:0000259" key="10">
    <source>
        <dbReference type="Pfam" id="PF12704"/>
    </source>
</evidence>
<feature type="transmembrane region" description="Helical" evidence="7">
    <location>
        <begin position="435"/>
        <end position="464"/>
    </location>
</feature>
<feature type="chain" id="PRO_5004780491" evidence="8">
    <location>
        <begin position="40"/>
        <end position="841"/>
    </location>
</feature>
<gene>
    <name evidence="11" type="primary">labH</name>
</gene>
<feature type="transmembrane region" description="Helical" evidence="7">
    <location>
        <begin position="715"/>
        <end position="738"/>
    </location>
</feature>
<sequence>MAWRSLRTRWSAAAGSIVAIMLGAALVSAALILSQSASAAGPDQSTTPWALSGTDLVVRMPSQAVAADGRAIPLTERRRLTARQLERIRATDGVAAVTAETPSPAYVAAGGATVGDATKRSWAHPWSTALADPVTLTAGAAPAGADDVVLDRDTAAAAGATVGDQVTLVTLRGTAEYRLTGIVTWPGAQYEHAVLLTDEHAADLGGDPLLALVRVSGDRAAVAKALRAALPGVEVTTDRSHALILDRRTAELSGGSSQFVGLMAASALGIAGLVIASTLAVSVQHRRREIALLRTVGATPARVRRLVVGEAAFIGLFAGLLGGLLGVGLGAAAIRFFAAQGMVADSVRLQLGATPFLAGTGVAVVVAVLAGSLPAWKASRISPAEALRSADVQPTRSSRLRIVSGFVLLGIAALFVTAGAVVANTGGYTAIDVAGVLFILSAPFLVLAAVLLGRLLLAGLLRLATPLLGRSFGAFLATRQIRNDLSRAVGVTTPLLLMVAFSCLLIFQEKGTFEAQARNYADQLHIDLAVRGGEQLGVPPGIAGQVAAVPGVSAASGMINTRLLVPRDGSSVEAVAVDPATAGELFRVPVTAGSWQDFGADAIAVDRGVASQYGWRAGQEADVLLSDGTPQRVRVAAVFDAGAATLSVLMPRAMAQSHLLEPYDAGILVRVDAGADPAAVASRIDELRSVDPDVEALTKDGFMAFLRAQSSGDTWIIYLFVVMIGGYAGIAAINVLVSSAMARRGQFALLRLAGAQPAYIIRAVVCETAVIVAGGIILGTLVAAVPLLGYGYIFTHSLWLPFAAGPYALICGAALLVGLVGGVVPARLALRSRALDALRAG</sequence>